<dbReference type="EMBL" id="PYVS01000008">
    <property type="protein sequence ID" value="PTB83178.1"/>
    <property type="molecule type" value="Genomic_DNA"/>
</dbReference>
<dbReference type="InterPro" id="IPR026950">
    <property type="entry name" value="Caps_assemb_Wzi"/>
</dbReference>
<accession>A0A2T4CNT7</accession>
<sequence>MTTFGRFVLPSCCALAFTVSSVATSANVWVERSDSPLLDRIELLANAGKLRTSTTSYPLSWRALARDLELLDVDRLNAAERDAVFLIQARLQTAARDAANTQLKLVANSQDDEQYPRHQRSTHQRAELQLAHAYTDGDFAARISVQARLDAIDDEDYGLDESYLAWRFDGLTVGIDTLSTQWGVATDHSLLLSDAARPLPKFRISYQSDRIIGALSQFHFQSFIGARSSFGDDYNEPVWANRISFQSDGSLQFGLTHVMSSLDSAANPYLAADERWHALSADGRLGIVLGSQTSAALYAELGADLENSSSMWLAGVSAHQLWGGYQFRAYAEISAGDELDRAGFFQLNHHLGRPLGRLAANDATAISAGLRATNLQGEHWELTMRDFDASDTPFAIAQQTDRFAPLTAATSQLALTHKRPLGNGLVGLTLERWETDWNGGDSGFNAQLSYELRF</sequence>
<proteinExistence type="predicted"/>
<gene>
    <name evidence="1" type="ORF">C9986_00885</name>
</gene>
<evidence type="ECO:0000313" key="1">
    <source>
        <dbReference type="EMBL" id="PTB83178.1"/>
    </source>
</evidence>
<protein>
    <submittedName>
        <fullName evidence="1">Uncharacterized protein</fullName>
    </submittedName>
</protein>
<name>A0A2T4CNT7_9GAMM</name>
<comment type="caution">
    <text evidence="1">The sequence shown here is derived from an EMBL/GenBank/DDBJ whole genome shotgun (WGS) entry which is preliminary data.</text>
</comment>
<organism evidence="1 2">
    <name type="scientific">Pseudidiomarina aestuarii</name>
    <dbReference type="NCBI Taxonomy" id="624146"/>
    <lineage>
        <taxon>Bacteria</taxon>
        <taxon>Pseudomonadati</taxon>
        <taxon>Pseudomonadota</taxon>
        <taxon>Gammaproteobacteria</taxon>
        <taxon>Alteromonadales</taxon>
        <taxon>Idiomarinaceae</taxon>
        <taxon>Pseudidiomarina</taxon>
    </lineage>
</organism>
<reference evidence="1 2" key="1">
    <citation type="submission" date="2018-03" db="EMBL/GenBank/DDBJ databases">
        <title>Cross-interface Injection: A General Nanoliter Liquid Handling Method Applied to Single Cells Genome Amplification Automated Nanoliter Liquid Handling Applied to Single Cell Multiple Displacement Amplification.</title>
        <authorList>
            <person name="Yun J."/>
            <person name="Xu P."/>
            <person name="Xu J."/>
            <person name="Dai X."/>
            <person name="Wang Y."/>
            <person name="Zheng X."/>
            <person name="Cao C."/>
            <person name="Yi Q."/>
            <person name="Zhu Y."/>
            <person name="Wang L."/>
            <person name="Dong Z."/>
            <person name="Huang Y."/>
            <person name="Huang L."/>
            <person name="Du W."/>
        </authorList>
    </citation>
    <scope>NUCLEOTIDE SEQUENCE [LARGE SCALE GENOMIC DNA]</scope>
    <source>
        <strain evidence="1 2">Z-E1-2</strain>
    </source>
</reference>
<dbReference type="Pfam" id="PF14052">
    <property type="entry name" value="Caps_assemb_Wzi"/>
    <property type="match status" value="1"/>
</dbReference>
<dbReference type="Proteomes" id="UP000243022">
    <property type="component" value="Unassembled WGS sequence"/>
</dbReference>
<dbReference type="InterPro" id="IPR038636">
    <property type="entry name" value="Wzi_sf"/>
</dbReference>
<dbReference type="AlphaFoldDB" id="A0A2T4CNT7"/>
<evidence type="ECO:0000313" key="2">
    <source>
        <dbReference type="Proteomes" id="UP000243022"/>
    </source>
</evidence>
<dbReference type="Gene3D" id="2.40.160.130">
    <property type="entry name" value="Capsule assembly protein Wzi"/>
    <property type="match status" value="1"/>
</dbReference>